<dbReference type="OMA" id="PVIWREL"/>
<dbReference type="AlphaFoldDB" id="T1ENK0"/>
<dbReference type="eggNOG" id="ENOG502QV3V">
    <property type="taxonomic scope" value="Eukaryota"/>
</dbReference>
<protein>
    <submittedName>
        <fullName evidence="2 3">Uncharacterized protein</fullName>
    </submittedName>
</protein>
<dbReference type="InParanoid" id="T1ENK0"/>
<dbReference type="Proteomes" id="UP000015101">
    <property type="component" value="Unassembled WGS sequence"/>
</dbReference>
<sequence>MTQLLKKAYELYFDSKVDDAEKQWKPNNICSISANTLAGWLRKSPKHKSMPFGVPVIWRELTNHATDCYFCMTVIKGFSFKTRKSISYPDIESVSKPIPHNPVNCPVPISPDSYSFHSDDFSESDKQANPESTNDSDDNYIPESDEIHLVNNANLSDLIRDLALTEGQAELLGSRLKQWNLLAPYAKICNFRFRHKELMLYFTSDDSMCYCNDVKNHMAHLGHEHEVKNWRLFIDASKTSLKFVLLHNGNLLPSIPIAYSTQLKETYGNIGNVLIKIKYNDYKWRVCGDLKVIAILMGLQLGYTKFCCFLCEWNNRDKVAHYTKKIWPIRDRMEPGHKNVLHEPLVLKKDIILPPLHIKLGLIKNFVKALDKTSDAFTYLRSMFPRISDAKIKGIFVGPQIRKVIGDKHFQDMLNGKDLEAWVAFKSLVFNFLGNNKSNSYKEIVEQCINAFQKMGCNMSLKIHLLDSHIDFFPECLGEVSDEHGEHFHQEIAVMESRYQGRWSSAMLADYCWFLQRDAPEAKHRRKSTCKKFKPLS</sequence>
<dbReference type="HOGENOM" id="CLU_027602_2_0_1"/>
<evidence type="ECO:0000256" key="1">
    <source>
        <dbReference type="SAM" id="MobiDB-lite"/>
    </source>
</evidence>
<dbReference type="CTD" id="20198150"/>
<dbReference type="RefSeq" id="XP_009009241.1">
    <property type="nucleotide sequence ID" value="XM_009010993.1"/>
</dbReference>
<reference evidence="2 4" key="2">
    <citation type="journal article" date="2013" name="Nature">
        <title>Insights into bilaterian evolution from three spiralian genomes.</title>
        <authorList>
            <person name="Simakov O."/>
            <person name="Marletaz F."/>
            <person name="Cho S.J."/>
            <person name="Edsinger-Gonzales E."/>
            <person name="Havlak P."/>
            <person name="Hellsten U."/>
            <person name="Kuo D.H."/>
            <person name="Larsson T."/>
            <person name="Lv J."/>
            <person name="Arendt D."/>
            <person name="Savage R."/>
            <person name="Osoegawa K."/>
            <person name="de Jong P."/>
            <person name="Grimwood J."/>
            <person name="Chapman J.A."/>
            <person name="Shapiro H."/>
            <person name="Aerts A."/>
            <person name="Otillar R.P."/>
            <person name="Terry A.Y."/>
            <person name="Boore J.L."/>
            <person name="Grigoriev I.V."/>
            <person name="Lindberg D.R."/>
            <person name="Seaver E.C."/>
            <person name="Weisblat D.A."/>
            <person name="Putnam N.H."/>
            <person name="Rokhsar D.S."/>
        </authorList>
    </citation>
    <scope>NUCLEOTIDE SEQUENCE</scope>
</reference>
<feature type="compositionally biased region" description="Basic and acidic residues" evidence="1">
    <location>
        <begin position="118"/>
        <end position="128"/>
    </location>
</feature>
<gene>
    <name evidence="3" type="primary">20198150</name>
    <name evidence="2" type="ORF">HELRODRAFT_159075</name>
</gene>
<feature type="region of interest" description="Disordered" evidence="1">
    <location>
        <begin position="118"/>
        <end position="140"/>
    </location>
</feature>
<keyword evidence="4" id="KW-1185">Reference proteome</keyword>
<evidence type="ECO:0000313" key="3">
    <source>
        <dbReference type="EnsemblMetazoa" id="HelroP159075"/>
    </source>
</evidence>
<evidence type="ECO:0000313" key="2">
    <source>
        <dbReference type="EMBL" id="ESO12521.1"/>
    </source>
</evidence>
<evidence type="ECO:0000313" key="4">
    <source>
        <dbReference type="Proteomes" id="UP000015101"/>
    </source>
</evidence>
<dbReference type="EnsemblMetazoa" id="HelroT159075">
    <property type="protein sequence ID" value="HelroP159075"/>
    <property type="gene ID" value="HelroG159075"/>
</dbReference>
<dbReference type="PANTHER" id="PTHR46114:SF1">
    <property type="entry name" value="ZAD DOMAIN-CONTAINING PROTEIN"/>
    <property type="match status" value="1"/>
</dbReference>
<reference evidence="4" key="1">
    <citation type="submission" date="2012-12" db="EMBL/GenBank/DDBJ databases">
        <authorList>
            <person name="Hellsten U."/>
            <person name="Grimwood J."/>
            <person name="Chapman J.A."/>
            <person name="Shapiro H."/>
            <person name="Aerts A."/>
            <person name="Otillar R.P."/>
            <person name="Terry A.Y."/>
            <person name="Boore J.L."/>
            <person name="Simakov O."/>
            <person name="Marletaz F."/>
            <person name="Cho S.-J."/>
            <person name="Edsinger-Gonzales E."/>
            <person name="Havlak P."/>
            <person name="Kuo D.-H."/>
            <person name="Larsson T."/>
            <person name="Lv J."/>
            <person name="Arendt D."/>
            <person name="Savage R."/>
            <person name="Osoegawa K."/>
            <person name="de Jong P."/>
            <person name="Lindberg D.R."/>
            <person name="Seaver E.C."/>
            <person name="Weisblat D.A."/>
            <person name="Putnam N.H."/>
            <person name="Grigoriev I.V."/>
            <person name="Rokhsar D.S."/>
        </authorList>
    </citation>
    <scope>NUCLEOTIDE SEQUENCE</scope>
</reference>
<proteinExistence type="predicted"/>
<name>T1ENK0_HELRO</name>
<dbReference type="OrthoDB" id="6147016at2759"/>
<dbReference type="GeneID" id="20198150"/>
<accession>T1ENK0</accession>
<dbReference type="KEGG" id="hro:HELRODRAFT_159075"/>
<dbReference type="PANTHER" id="PTHR46114">
    <property type="entry name" value="APPLE DOMAIN-CONTAINING PROTEIN"/>
    <property type="match status" value="1"/>
</dbReference>
<reference evidence="3" key="3">
    <citation type="submission" date="2015-06" db="UniProtKB">
        <authorList>
            <consortium name="EnsemblMetazoa"/>
        </authorList>
    </citation>
    <scope>IDENTIFICATION</scope>
</reference>
<organism evidence="3 4">
    <name type="scientific">Helobdella robusta</name>
    <name type="common">Californian leech</name>
    <dbReference type="NCBI Taxonomy" id="6412"/>
    <lineage>
        <taxon>Eukaryota</taxon>
        <taxon>Metazoa</taxon>
        <taxon>Spiralia</taxon>
        <taxon>Lophotrochozoa</taxon>
        <taxon>Annelida</taxon>
        <taxon>Clitellata</taxon>
        <taxon>Hirudinea</taxon>
        <taxon>Rhynchobdellida</taxon>
        <taxon>Glossiphoniidae</taxon>
        <taxon>Helobdella</taxon>
    </lineage>
</organism>
<dbReference type="EMBL" id="KB095811">
    <property type="protein sequence ID" value="ESO12521.1"/>
    <property type="molecule type" value="Genomic_DNA"/>
</dbReference>
<dbReference type="EMBL" id="AMQM01000184">
    <property type="status" value="NOT_ANNOTATED_CDS"/>
    <property type="molecule type" value="Genomic_DNA"/>
</dbReference>